<keyword evidence="9 12" id="KW-0472">Membrane</keyword>
<feature type="active site" description="Charge relay system" evidence="10">
    <location>
        <position position="252"/>
    </location>
</feature>
<keyword evidence="13" id="KW-0732">Signal</keyword>
<feature type="compositionally biased region" description="Pro residues" evidence="11">
    <location>
        <begin position="402"/>
        <end position="418"/>
    </location>
</feature>
<dbReference type="PROSITE" id="PS51892">
    <property type="entry name" value="SUBTILASE"/>
    <property type="match status" value="1"/>
</dbReference>
<evidence type="ECO:0000256" key="4">
    <source>
        <dbReference type="ARBA" id="ARBA00022670"/>
    </source>
</evidence>
<dbReference type="InterPro" id="IPR000209">
    <property type="entry name" value="Peptidase_S8/S53_dom"/>
</dbReference>
<sequence length="418" mass="43219">MLPVLCSLLTAGGVMASPASADSMRERQWYLDTMQADRIWQVTEGKGVTVAVIDSGVRSTQPELQGKVRSGKSFVGRGEPGEERKDSDSHGTAMATLIAGNGAGGQGVKGLAPEAEILPVKAGNGAGNLPIMVAAIRYAADTKAQIINISMGIQDYAMDDRQKRQLQTAVDYALKRGKLIFAAAGNEGDKDNSASYPAATPGVVSVASVDADYRVAKYSTHNTRVVLAAPGENVPTPCWKSSTGYCRGGGTSQATAIASASAALIWSMHPKWTNNQVLRVLMDTAGKPADGSPVPSQYIGYGTIRPRIPVLEKKGDPGPPDVNPLAEGAKASDGKPATAKPDPSSEAKKAAHAKKGGGRDDNLPWFIGGAAAVVIPGAVLGALLVRRSNRRRAAKKAASYGAPPPPPYSPGPPPAGAP</sequence>
<dbReference type="GO" id="GO:0006508">
    <property type="term" value="P:proteolysis"/>
    <property type="evidence" value="ECO:0007669"/>
    <property type="project" value="UniProtKB-KW"/>
</dbReference>
<evidence type="ECO:0000313" key="15">
    <source>
        <dbReference type="EMBL" id="KNB51245.1"/>
    </source>
</evidence>
<dbReference type="InterPro" id="IPR036852">
    <property type="entry name" value="Peptidase_S8/S53_dom_sf"/>
</dbReference>
<dbReference type="NCBIfam" id="TIGR03921">
    <property type="entry name" value="T7SS_mycosin"/>
    <property type="match status" value="1"/>
</dbReference>
<evidence type="ECO:0000256" key="8">
    <source>
        <dbReference type="ARBA" id="ARBA00022989"/>
    </source>
</evidence>
<proteinExistence type="inferred from homology"/>
<dbReference type="SUPFAM" id="SSF52743">
    <property type="entry name" value="Subtilisin-like"/>
    <property type="match status" value="1"/>
</dbReference>
<dbReference type="PANTHER" id="PTHR43806:SF11">
    <property type="entry name" value="CEREVISIN-RELATED"/>
    <property type="match status" value="1"/>
</dbReference>
<feature type="transmembrane region" description="Helical" evidence="12">
    <location>
        <begin position="363"/>
        <end position="385"/>
    </location>
</feature>
<keyword evidence="6 10" id="KW-0378">Hydrolase</keyword>
<keyword evidence="4 10" id="KW-0645">Protease</keyword>
<keyword evidence="7 10" id="KW-0720">Serine protease</keyword>
<comment type="subcellular location">
    <subcellularLocation>
        <location evidence="1">Cell membrane</location>
        <topology evidence="1">Single-pass membrane protein</topology>
    </subcellularLocation>
</comment>
<dbReference type="PANTHER" id="PTHR43806">
    <property type="entry name" value="PEPTIDASE S8"/>
    <property type="match status" value="1"/>
</dbReference>
<evidence type="ECO:0000256" key="10">
    <source>
        <dbReference type="PROSITE-ProRule" id="PRU01240"/>
    </source>
</evidence>
<evidence type="ECO:0000256" key="3">
    <source>
        <dbReference type="ARBA" id="ARBA00022475"/>
    </source>
</evidence>
<dbReference type="InterPro" id="IPR050131">
    <property type="entry name" value="Peptidase_S8_subtilisin-like"/>
</dbReference>
<evidence type="ECO:0000256" key="1">
    <source>
        <dbReference type="ARBA" id="ARBA00004162"/>
    </source>
</evidence>
<dbReference type="OrthoDB" id="9798386at2"/>
<dbReference type="InterPro" id="IPR015500">
    <property type="entry name" value="Peptidase_S8_subtilisin-rel"/>
</dbReference>
<evidence type="ECO:0000256" key="7">
    <source>
        <dbReference type="ARBA" id="ARBA00022825"/>
    </source>
</evidence>
<evidence type="ECO:0000256" key="2">
    <source>
        <dbReference type="ARBA" id="ARBA00011073"/>
    </source>
</evidence>
<keyword evidence="8 12" id="KW-1133">Transmembrane helix</keyword>
<dbReference type="PRINTS" id="PR00723">
    <property type="entry name" value="SUBTILISIN"/>
</dbReference>
<name>A0A0K9XCZ0_9ACTN</name>
<feature type="domain" description="Peptidase S8/S53" evidence="14">
    <location>
        <begin position="45"/>
        <end position="302"/>
    </location>
</feature>
<dbReference type="GO" id="GO:0005886">
    <property type="term" value="C:plasma membrane"/>
    <property type="evidence" value="ECO:0007669"/>
    <property type="project" value="UniProtKB-SubCell"/>
</dbReference>
<feature type="region of interest" description="Disordered" evidence="11">
    <location>
        <begin position="69"/>
        <end position="91"/>
    </location>
</feature>
<evidence type="ECO:0000256" key="12">
    <source>
        <dbReference type="SAM" id="Phobius"/>
    </source>
</evidence>
<feature type="chain" id="PRO_5005532504" description="Peptidase S8/S53 domain-containing protein" evidence="13">
    <location>
        <begin position="22"/>
        <end position="418"/>
    </location>
</feature>
<evidence type="ECO:0000256" key="6">
    <source>
        <dbReference type="ARBA" id="ARBA00022801"/>
    </source>
</evidence>
<keyword evidence="3" id="KW-1003">Cell membrane</keyword>
<feature type="active site" description="Charge relay system" evidence="10">
    <location>
        <position position="90"/>
    </location>
</feature>
<evidence type="ECO:0000256" key="9">
    <source>
        <dbReference type="ARBA" id="ARBA00023136"/>
    </source>
</evidence>
<dbReference type="STRING" id="1678637.AC230_18995"/>
<feature type="compositionally biased region" description="Basic and acidic residues" evidence="11">
    <location>
        <begin position="79"/>
        <end position="89"/>
    </location>
</feature>
<reference evidence="16" key="1">
    <citation type="submission" date="2015-07" db="EMBL/GenBank/DDBJ databases">
        <title>Draft genome sequence of Streptomyces sp. CMAA 1322, a bacterium isolated from Caatinga biome, from dry forest semiarid of Brazil.</title>
        <authorList>
            <person name="Santos S.N."/>
            <person name="Gacesa R."/>
            <person name="Taketani R.G."/>
            <person name="Long P.F."/>
            <person name="Melo I.S."/>
        </authorList>
    </citation>
    <scope>NUCLEOTIDE SEQUENCE [LARGE SCALE GENOMIC DNA]</scope>
    <source>
        <strain evidence="16">CMAA 1322</strain>
    </source>
</reference>
<comment type="similarity">
    <text evidence="2 10">Belongs to the peptidase S8 family.</text>
</comment>
<feature type="region of interest" description="Disordered" evidence="11">
    <location>
        <begin position="390"/>
        <end position="418"/>
    </location>
</feature>
<feature type="active site" description="Charge relay system" evidence="10">
    <location>
        <position position="54"/>
    </location>
</feature>
<gene>
    <name evidence="15" type="ORF">AC230_18995</name>
</gene>
<dbReference type="Proteomes" id="UP000037288">
    <property type="component" value="Unassembled WGS sequence"/>
</dbReference>
<dbReference type="EMBL" id="LFXA01000011">
    <property type="protein sequence ID" value="KNB51245.1"/>
    <property type="molecule type" value="Genomic_DNA"/>
</dbReference>
<feature type="region of interest" description="Disordered" evidence="11">
    <location>
        <begin position="309"/>
        <end position="361"/>
    </location>
</feature>
<evidence type="ECO:0000313" key="16">
    <source>
        <dbReference type="Proteomes" id="UP000037288"/>
    </source>
</evidence>
<feature type="signal peptide" evidence="13">
    <location>
        <begin position="1"/>
        <end position="21"/>
    </location>
</feature>
<dbReference type="Pfam" id="PF00082">
    <property type="entry name" value="Peptidase_S8"/>
    <property type="match status" value="1"/>
</dbReference>
<dbReference type="Gene3D" id="3.40.50.200">
    <property type="entry name" value="Peptidase S8/S53 domain"/>
    <property type="match status" value="1"/>
</dbReference>
<dbReference type="PATRIC" id="fig|1678637.3.peg.4083"/>
<evidence type="ECO:0000256" key="5">
    <source>
        <dbReference type="ARBA" id="ARBA00022692"/>
    </source>
</evidence>
<evidence type="ECO:0000256" key="11">
    <source>
        <dbReference type="SAM" id="MobiDB-lite"/>
    </source>
</evidence>
<organism evidence="15 16">
    <name type="scientific">Streptomyces caatingaensis</name>
    <dbReference type="NCBI Taxonomy" id="1678637"/>
    <lineage>
        <taxon>Bacteria</taxon>
        <taxon>Bacillati</taxon>
        <taxon>Actinomycetota</taxon>
        <taxon>Actinomycetes</taxon>
        <taxon>Kitasatosporales</taxon>
        <taxon>Streptomycetaceae</taxon>
        <taxon>Streptomyces</taxon>
    </lineage>
</organism>
<accession>A0A0K9XCZ0</accession>
<evidence type="ECO:0000259" key="14">
    <source>
        <dbReference type="Pfam" id="PF00082"/>
    </source>
</evidence>
<keyword evidence="5 12" id="KW-0812">Transmembrane</keyword>
<evidence type="ECO:0000256" key="13">
    <source>
        <dbReference type="SAM" id="SignalP"/>
    </source>
</evidence>
<dbReference type="GO" id="GO:0004252">
    <property type="term" value="F:serine-type endopeptidase activity"/>
    <property type="evidence" value="ECO:0007669"/>
    <property type="project" value="UniProtKB-UniRule"/>
</dbReference>
<dbReference type="AlphaFoldDB" id="A0A0K9XCZ0"/>
<keyword evidence="16" id="KW-1185">Reference proteome</keyword>
<protein>
    <recommendedName>
        <fullName evidence="14">Peptidase S8/S53 domain-containing protein</fullName>
    </recommendedName>
</protein>
<dbReference type="InterPro" id="IPR023834">
    <property type="entry name" value="T7SS_pept_S8A_mycosin"/>
</dbReference>
<comment type="caution">
    <text evidence="15">The sequence shown here is derived from an EMBL/GenBank/DDBJ whole genome shotgun (WGS) entry which is preliminary data.</text>
</comment>